<gene>
    <name evidence="1" type="ORF">TMSB3V08_LOCUS11817</name>
</gene>
<organism evidence="1">
    <name type="scientific">Timema monikensis</name>
    <dbReference type="NCBI Taxonomy" id="170555"/>
    <lineage>
        <taxon>Eukaryota</taxon>
        <taxon>Metazoa</taxon>
        <taxon>Ecdysozoa</taxon>
        <taxon>Arthropoda</taxon>
        <taxon>Hexapoda</taxon>
        <taxon>Insecta</taxon>
        <taxon>Pterygota</taxon>
        <taxon>Neoptera</taxon>
        <taxon>Polyneoptera</taxon>
        <taxon>Phasmatodea</taxon>
        <taxon>Timematodea</taxon>
        <taxon>Timematoidea</taxon>
        <taxon>Timematidae</taxon>
        <taxon>Timema</taxon>
    </lineage>
</organism>
<evidence type="ECO:0000313" key="1">
    <source>
        <dbReference type="EMBL" id="CAD7435170.1"/>
    </source>
</evidence>
<name>A0A7R9HUR6_9NEOP</name>
<proteinExistence type="predicted"/>
<sequence>MTPFYSGLRGNLMVTYLFPQRPMKRKSAEEPENMCELKPRKMSRNVLRQPCVVHNFNSAIRTIEESDSNMGRNAKVPDRFRVLWLATKNSIEERKNAGRQLILLSQDLQENKSLPSKDLQENKSLLSKDLKENKSLPSKDLKENKSVIIQIQLIYHTIED</sequence>
<accession>A0A7R9HUR6</accession>
<dbReference type="EMBL" id="OB799193">
    <property type="protein sequence ID" value="CAD7435170.1"/>
    <property type="molecule type" value="Genomic_DNA"/>
</dbReference>
<reference evidence="1" key="1">
    <citation type="submission" date="2020-11" db="EMBL/GenBank/DDBJ databases">
        <authorList>
            <person name="Tran Van P."/>
        </authorList>
    </citation>
    <scope>NUCLEOTIDE SEQUENCE</scope>
</reference>
<dbReference type="AlphaFoldDB" id="A0A7R9HUR6"/>
<protein>
    <submittedName>
        <fullName evidence="1">Uncharacterized protein</fullName>
    </submittedName>
</protein>